<organism evidence="2">
    <name type="scientific">Rhizophora mucronata</name>
    <name type="common">Asiatic mangrove</name>
    <dbReference type="NCBI Taxonomy" id="61149"/>
    <lineage>
        <taxon>Eukaryota</taxon>
        <taxon>Viridiplantae</taxon>
        <taxon>Streptophyta</taxon>
        <taxon>Embryophyta</taxon>
        <taxon>Tracheophyta</taxon>
        <taxon>Spermatophyta</taxon>
        <taxon>Magnoliopsida</taxon>
        <taxon>eudicotyledons</taxon>
        <taxon>Gunneridae</taxon>
        <taxon>Pentapetalae</taxon>
        <taxon>rosids</taxon>
        <taxon>fabids</taxon>
        <taxon>Malpighiales</taxon>
        <taxon>Rhizophoraceae</taxon>
        <taxon>Rhizophora</taxon>
    </lineage>
</organism>
<evidence type="ECO:0000256" key="1">
    <source>
        <dbReference type="SAM" id="MobiDB-lite"/>
    </source>
</evidence>
<dbReference type="AlphaFoldDB" id="A0A2P2NC79"/>
<proteinExistence type="predicted"/>
<dbReference type="EMBL" id="GGEC01059560">
    <property type="protein sequence ID" value="MBX40044.1"/>
    <property type="molecule type" value="Transcribed_RNA"/>
</dbReference>
<feature type="region of interest" description="Disordered" evidence="1">
    <location>
        <begin position="1"/>
        <end position="21"/>
    </location>
</feature>
<accession>A0A2P2NC79</accession>
<protein>
    <submittedName>
        <fullName evidence="2">Uncharacterized protein</fullName>
    </submittedName>
</protein>
<evidence type="ECO:0000313" key="2">
    <source>
        <dbReference type="EMBL" id="MBX40044.1"/>
    </source>
</evidence>
<name>A0A2P2NC79_RHIMU</name>
<reference evidence="2" key="1">
    <citation type="submission" date="2018-02" db="EMBL/GenBank/DDBJ databases">
        <title>Rhizophora mucronata_Transcriptome.</title>
        <authorList>
            <person name="Meera S.P."/>
            <person name="Sreeshan A."/>
            <person name="Augustine A."/>
        </authorList>
    </citation>
    <scope>NUCLEOTIDE SEQUENCE</scope>
    <source>
        <tissue evidence="2">Leaf</tissue>
    </source>
</reference>
<sequence length="21" mass="2349">MKTIKKVEKSGAFPQRASNNN</sequence>